<dbReference type="Proteomes" id="UP001176940">
    <property type="component" value="Unassembled WGS sequence"/>
</dbReference>
<evidence type="ECO:0000313" key="3">
    <source>
        <dbReference type="Proteomes" id="UP001176940"/>
    </source>
</evidence>
<comment type="caution">
    <text evidence="2">The sequence shown here is derived from an EMBL/GenBank/DDBJ whole genome shotgun (WGS) entry which is preliminary data.</text>
</comment>
<name>A0ABN9MN43_9NEOB</name>
<reference evidence="2" key="1">
    <citation type="submission" date="2023-07" db="EMBL/GenBank/DDBJ databases">
        <authorList>
            <person name="Stuckert A."/>
        </authorList>
    </citation>
    <scope>NUCLEOTIDE SEQUENCE</scope>
</reference>
<dbReference type="EMBL" id="CAUEEQ010078579">
    <property type="protein sequence ID" value="CAJ0967767.1"/>
    <property type="molecule type" value="Genomic_DNA"/>
</dbReference>
<sequence>MCPRRSRRRLPPSRGVRIQCPTGQLRPGAAGLTDTSKAHRWTGRWRIGPFVDVRIPALRLKGPQIPCSPDRSVNDGIDPDLCSVVYASFDEAVAWVQRCGKGIVIDTVRWEFRLPEDKLTGLREDVVRTGRLRKVPLRDLQSLLAEFVPGFIQFRVFNNEKAAVALCPGMKVTGCNPEHHCIGGGGYFPEASPKQCGDFPSYDWDGYGAGSGSSCSKEITESAVLLFYR</sequence>
<evidence type="ECO:0008006" key="4">
    <source>
        <dbReference type="Google" id="ProtNLM"/>
    </source>
</evidence>
<dbReference type="PANTHER" id="PTHR16146">
    <property type="entry name" value="INTELECTIN"/>
    <property type="match status" value="1"/>
</dbReference>
<dbReference type="PANTHER" id="PTHR16146:SF46">
    <property type="entry name" value="INTELECTIN-1A-RELATED"/>
    <property type="match status" value="1"/>
</dbReference>
<evidence type="ECO:0000313" key="2">
    <source>
        <dbReference type="EMBL" id="CAJ0967767.1"/>
    </source>
</evidence>
<evidence type="ECO:0000256" key="1">
    <source>
        <dbReference type="ARBA" id="ARBA00023157"/>
    </source>
</evidence>
<protein>
    <recommendedName>
        <fullName evidence="4">RES domain-containing protein</fullName>
    </recommendedName>
</protein>
<proteinExistence type="predicted"/>
<organism evidence="2 3">
    <name type="scientific">Ranitomeya imitator</name>
    <name type="common">mimic poison frog</name>
    <dbReference type="NCBI Taxonomy" id="111125"/>
    <lineage>
        <taxon>Eukaryota</taxon>
        <taxon>Metazoa</taxon>
        <taxon>Chordata</taxon>
        <taxon>Craniata</taxon>
        <taxon>Vertebrata</taxon>
        <taxon>Euteleostomi</taxon>
        <taxon>Amphibia</taxon>
        <taxon>Batrachia</taxon>
        <taxon>Anura</taxon>
        <taxon>Neobatrachia</taxon>
        <taxon>Hyloidea</taxon>
        <taxon>Dendrobatidae</taxon>
        <taxon>Dendrobatinae</taxon>
        <taxon>Ranitomeya</taxon>
    </lineage>
</organism>
<accession>A0ABN9MN43</accession>
<keyword evidence="1" id="KW-1015">Disulfide bond</keyword>
<gene>
    <name evidence="2" type="ORF">RIMI_LOCUS22472746</name>
</gene>
<keyword evidence="3" id="KW-1185">Reference proteome</keyword>